<keyword evidence="4" id="KW-1185">Reference proteome</keyword>
<dbReference type="GO" id="GO:0005634">
    <property type="term" value="C:nucleus"/>
    <property type="evidence" value="ECO:0007669"/>
    <property type="project" value="TreeGrafter"/>
</dbReference>
<dbReference type="GO" id="GO:0000502">
    <property type="term" value="C:proteasome complex"/>
    <property type="evidence" value="ECO:0007669"/>
    <property type="project" value="UniProtKB-KW"/>
</dbReference>
<feature type="compositionally biased region" description="Basic and acidic residues" evidence="1">
    <location>
        <begin position="208"/>
        <end position="221"/>
    </location>
</feature>
<sequence length="557" mass="61976">MPNPYPRDAASVPIHFLFSIPCVLKKCTYLGLLKYSVQDKVLWNSVQRDLSFGQSVASIHGAVLALAACVLSVPYDMPRWLPEHVTLLAYFVGEPSPVKSTVTKAVAEFRRTHADTWNFQKDSFTEEQLELDLLNGMIILHILIAGSVVNGYCSVPWLLDLEADMLLAMNTNTHILLSLICLFLASNSIEFTSSDPKPLALSCGNKKGGTDSDGRKWESDSKYIPSSSDKSVEAVAQFQDPSLTSNFLHHVGAPFSPAVAPVTYIWRPFHHQNIGVEADSHNVDGYNEPQGLTGFLPFASSGFELVPEGTSTVNLGYMKEDEDKDFSPSADISGKNAVPVSSTILEIEEDSALSDIMDLWDASKGILRPVEENFICMENHCQKLAFFCLGNTNLRKQNASTGGMFHRLCPILLLNNRTMAQLLRYFWGIEVIWSKEGINLSQMNYALDSWKESRLMGVKPIETPINPSLKLCRSSVINQFASAPHSTHMEAVLRIVRYLKGHLVVVCSMECMVIYVSRRSPILIGLDLLQIRDLPRGLWLIFRVSSYGSSIFRGVDF</sequence>
<evidence type="ECO:0000259" key="2">
    <source>
        <dbReference type="Pfam" id="PF11919"/>
    </source>
</evidence>
<dbReference type="EMBL" id="BJWL01000013">
    <property type="protein sequence ID" value="GFY99246.1"/>
    <property type="molecule type" value="Genomic_DNA"/>
</dbReference>
<dbReference type="PANTHER" id="PTHR32170">
    <property type="entry name" value="PROTEASOME ACTIVATOR COMPLEX SUBUNIT 4"/>
    <property type="match status" value="1"/>
</dbReference>
<dbReference type="InterPro" id="IPR035309">
    <property type="entry name" value="PSME4"/>
</dbReference>
<evidence type="ECO:0000313" key="4">
    <source>
        <dbReference type="Proteomes" id="UP000585474"/>
    </source>
</evidence>
<dbReference type="Proteomes" id="UP000585474">
    <property type="component" value="Unassembled WGS sequence"/>
</dbReference>
<dbReference type="GO" id="GO:0070628">
    <property type="term" value="F:proteasome binding"/>
    <property type="evidence" value="ECO:0007669"/>
    <property type="project" value="InterPro"/>
</dbReference>
<dbReference type="InterPro" id="IPR021843">
    <property type="entry name" value="PSME4_C"/>
</dbReference>
<evidence type="ECO:0000256" key="1">
    <source>
        <dbReference type="SAM" id="MobiDB-lite"/>
    </source>
</evidence>
<organism evidence="3 4">
    <name type="scientific">Actinidia rufa</name>
    <dbReference type="NCBI Taxonomy" id="165716"/>
    <lineage>
        <taxon>Eukaryota</taxon>
        <taxon>Viridiplantae</taxon>
        <taxon>Streptophyta</taxon>
        <taxon>Embryophyta</taxon>
        <taxon>Tracheophyta</taxon>
        <taxon>Spermatophyta</taxon>
        <taxon>Magnoliopsida</taxon>
        <taxon>eudicotyledons</taxon>
        <taxon>Gunneridae</taxon>
        <taxon>Pentapetalae</taxon>
        <taxon>asterids</taxon>
        <taxon>Ericales</taxon>
        <taxon>Actinidiaceae</taxon>
        <taxon>Actinidia</taxon>
    </lineage>
</organism>
<gene>
    <name evidence="3" type="ORF">Acr_13g0006470</name>
</gene>
<dbReference type="GO" id="GO:0010499">
    <property type="term" value="P:proteasomal ubiquitin-independent protein catabolic process"/>
    <property type="evidence" value="ECO:0007669"/>
    <property type="project" value="TreeGrafter"/>
</dbReference>
<dbReference type="OrthoDB" id="17907at2759"/>
<dbReference type="Pfam" id="PF11919">
    <property type="entry name" value="PSME4_C"/>
    <property type="match status" value="1"/>
</dbReference>
<protein>
    <submittedName>
        <fullName evidence="3">Proteasome activating protein 200</fullName>
    </submittedName>
</protein>
<evidence type="ECO:0000313" key="3">
    <source>
        <dbReference type="EMBL" id="GFY99246.1"/>
    </source>
</evidence>
<dbReference type="PANTHER" id="PTHR32170:SF3">
    <property type="entry name" value="PROTEASOME ACTIVATOR COMPLEX SUBUNIT 4"/>
    <property type="match status" value="1"/>
</dbReference>
<feature type="region of interest" description="Disordered" evidence="1">
    <location>
        <begin position="202"/>
        <end position="222"/>
    </location>
</feature>
<accession>A0A7J0FLH7</accession>
<name>A0A7J0FLH7_9ERIC</name>
<comment type="caution">
    <text evidence="3">The sequence shown here is derived from an EMBL/GenBank/DDBJ whole genome shotgun (WGS) entry which is preliminary data.</text>
</comment>
<dbReference type="GO" id="GO:0016504">
    <property type="term" value="F:peptidase activator activity"/>
    <property type="evidence" value="ECO:0007669"/>
    <property type="project" value="InterPro"/>
</dbReference>
<dbReference type="AlphaFoldDB" id="A0A7J0FLH7"/>
<keyword evidence="3" id="KW-0647">Proteasome</keyword>
<proteinExistence type="predicted"/>
<reference evidence="3 4" key="1">
    <citation type="submission" date="2019-07" db="EMBL/GenBank/DDBJ databases">
        <title>De Novo Assembly of kiwifruit Actinidia rufa.</title>
        <authorList>
            <person name="Sugita-Konishi S."/>
            <person name="Sato K."/>
            <person name="Mori E."/>
            <person name="Abe Y."/>
            <person name="Kisaki G."/>
            <person name="Hamano K."/>
            <person name="Suezawa K."/>
            <person name="Otani M."/>
            <person name="Fukuda T."/>
            <person name="Manabe T."/>
            <person name="Gomi K."/>
            <person name="Tabuchi M."/>
            <person name="Akimitsu K."/>
            <person name="Kataoka I."/>
        </authorList>
    </citation>
    <scope>NUCLEOTIDE SEQUENCE [LARGE SCALE GENOMIC DNA]</scope>
    <source>
        <strain evidence="4">cv. Fuchu</strain>
    </source>
</reference>
<feature type="domain" description="Proteasome activator complex subunit 4 C-terminal" evidence="2">
    <location>
        <begin position="58"/>
        <end position="130"/>
    </location>
</feature>
<dbReference type="GO" id="GO:0005829">
    <property type="term" value="C:cytosol"/>
    <property type="evidence" value="ECO:0007669"/>
    <property type="project" value="TreeGrafter"/>
</dbReference>